<proteinExistence type="predicted"/>
<gene>
    <name evidence="3" type="ORF">Tco_0838613</name>
</gene>
<accession>A0ABQ5APB9</accession>
<protein>
    <submittedName>
        <fullName evidence="3">Uncharacterized protein</fullName>
    </submittedName>
</protein>
<feature type="coiled-coil region" evidence="1">
    <location>
        <begin position="121"/>
        <end position="175"/>
    </location>
</feature>
<comment type="caution">
    <text evidence="3">The sequence shown here is derived from an EMBL/GenBank/DDBJ whole genome shotgun (WGS) entry which is preliminary data.</text>
</comment>
<keyword evidence="1" id="KW-0175">Coiled coil</keyword>
<evidence type="ECO:0000313" key="3">
    <source>
        <dbReference type="EMBL" id="GJT04151.1"/>
    </source>
</evidence>
<keyword evidence="4" id="KW-1185">Reference proteome</keyword>
<evidence type="ECO:0000313" key="4">
    <source>
        <dbReference type="Proteomes" id="UP001151760"/>
    </source>
</evidence>
<reference evidence="3" key="2">
    <citation type="submission" date="2022-01" db="EMBL/GenBank/DDBJ databases">
        <authorList>
            <person name="Yamashiro T."/>
            <person name="Shiraishi A."/>
            <person name="Satake H."/>
            <person name="Nakayama K."/>
        </authorList>
    </citation>
    <scope>NUCLEOTIDE SEQUENCE</scope>
</reference>
<reference evidence="3" key="1">
    <citation type="journal article" date="2022" name="Int. J. Mol. Sci.">
        <title>Draft Genome of Tanacetum Coccineum: Genomic Comparison of Closely Related Tanacetum-Family Plants.</title>
        <authorList>
            <person name="Yamashiro T."/>
            <person name="Shiraishi A."/>
            <person name="Nakayama K."/>
            <person name="Satake H."/>
        </authorList>
    </citation>
    <scope>NUCLEOTIDE SEQUENCE</scope>
</reference>
<feature type="region of interest" description="Disordered" evidence="2">
    <location>
        <begin position="263"/>
        <end position="302"/>
    </location>
</feature>
<name>A0ABQ5APB9_9ASTR</name>
<organism evidence="3 4">
    <name type="scientific">Tanacetum coccineum</name>
    <dbReference type="NCBI Taxonomy" id="301880"/>
    <lineage>
        <taxon>Eukaryota</taxon>
        <taxon>Viridiplantae</taxon>
        <taxon>Streptophyta</taxon>
        <taxon>Embryophyta</taxon>
        <taxon>Tracheophyta</taxon>
        <taxon>Spermatophyta</taxon>
        <taxon>Magnoliopsida</taxon>
        <taxon>eudicotyledons</taxon>
        <taxon>Gunneridae</taxon>
        <taxon>Pentapetalae</taxon>
        <taxon>asterids</taxon>
        <taxon>campanulids</taxon>
        <taxon>Asterales</taxon>
        <taxon>Asteraceae</taxon>
        <taxon>Asteroideae</taxon>
        <taxon>Anthemideae</taxon>
        <taxon>Anthemidinae</taxon>
        <taxon>Tanacetum</taxon>
    </lineage>
</organism>
<sequence>MFLSFAQQASMPETHDDETLLQIDDDCYGRKLTSDGSSYDNCKIKKANRANGSKEKRIVPIEDSNSKALVAKDSQGEIDWTKEFDDEPVTFAMMALNGIEEDDWSLEIEQTMWIWTRWTWINLIKKLLNDYQTEKDNFQRARLEIQGYQLSLESLEDLELNIVSSEEKVNNSSGDENFDWSLYEKFQREKALQTVPPPTGLVENLNHETCESKKNRDDLIKNKEQTQNTVKSNTDRNKVIIEDWVDSDDEEVPLGVSEIKKQTVLKSETSSENKSPRSKDSFGQRSRGRGLGYRDGKGNPEEELKDHAIIDSGCSGIAKHLKDEAICGKKMGHVNFKNLNKLVKAIGQRHPERVQYCKDSTANGVVRESMGLSLKQLEPCLKFPTSTNSISGLKQYILLVMFSNRIFLRSDESEGEVDFDDVDDQQLIVHGSSSIGNKAVSEDITNAAQHKDSAESTIVKEVPLTIEDQDLQKEFENSDASRIHAHYHMKNSRNSI</sequence>
<feature type="region of interest" description="Disordered" evidence="2">
    <location>
        <begin position="196"/>
        <end position="234"/>
    </location>
</feature>
<feature type="compositionally biased region" description="Basic and acidic residues" evidence="2">
    <location>
        <begin position="205"/>
        <end position="224"/>
    </location>
</feature>
<evidence type="ECO:0000256" key="1">
    <source>
        <dbReference type="SAM" id="Coils"/>
    </source>
</evidence>
<dbReference type="Proteomes" id="UP001151760">
    <property type="component" value="Unassembled WGS sequence"/>
</dbReference>
<evidence type="ECO:0000256" key="2">
    <source>
        <dbReference type="SAM" id="MobiDB-lite"/>
    </source>
</evidence>
<feature type="compositionally biased region" description="Basic and acidic residues" evidence="2">
    <location>
        <begin position="292"/>
        <end position="302"/>
    </location>
</feature>
<dbReference type="EMBL" id="BQNB010012486">
    <property type="protein sequence ID" value="GJT04151.1"/>
    <property type="molecule type" value="Genomic_DNA"/>
</dbReference>
<feature type="compositionally biased region" description="Basic and acidic residues" evidence="2">
    <location>
        <begin position="269"/>
        <end position="282"/>
    </location>
</feature>